<keyword evidence="2" id="KW-1185">Reference proteome</keyword>
<dbReference type="EMBL" id="JABSTQ010010950">
    <property type="protein sequence ID" value="KAG0416493.1"/>
    <property type="molecule type" value="Genomic_DNA"/>
</dbReference>
<gene>
    <name evidence="1" type="ORF">HPB47_006392</name>
</gene>
<organism evidence="1 2">
    <name type="scientific">Ixodes persulcatus</name>
    <name type="common">Taiga tick</name>
    <dbReference type="NCBI Taxonomy" id="34615"/>
    <lineage>
        <taxon>Eukaryota</taxon>
        <taxon>Metazoa</taxon>
        <taxon>Ecdysozoa</taxon>
        <taxon>Arthropoda</taxon>
        <taxon>Chelicerata</taxon>
        <taxon>Arachnida</taxon>
        <taxon>Acari</taxon>
        <taxon>Parasitiformes</taxon>
        <taxon>Ixodida</taxon>
        <taxon>Ixodoidea</taxon>
        <taxon>Ixodidae</taxon>
        <taxon>Ixodinae</taxon>
        <taxon>Ixodes</taxon>
    </lineage>
</organism>
<evidence type="ECO:0000313" key="2">
    <source>
        <dbReference type="Proteomes" id="UP000805193"/>
    </source>
</evidence>
<sequence>MAVLEVNLPSGYYIQQQTLDAYVQSSNVRNLREARYQEKKVEIYFDYESLNRSWEERMAMTDCARSQPIWLARALVHAEDILQEEKSLMTFEGEQIFGRTKIMEKIQGLRFQKICHHCTVIDSQPMFDGGILISVLGQLKTDDDPAHTFLQVFVLKPMGETFYVEHDIFRLALHHTA</sequence>
<accession>A0AC60PAM9</accession>
<comment type="caution">
    <text evidence="1">The sequence shown here is derived from an EMBL/GenBank/DDBJ whole genome shotgun (WGS) entry which is preliminary data.</text>
</comment>
<dbReference type="Proteomes" id="UP000805193">
    <property type="component" value="Unassembled WGS sequence"/>
</dbReference>
<reference evidence="1 2" key="1">
    <citation type="journal article" date="2020" name="Cell">
        <title>Large-Scale Comparative Analyses of Tick Genomes Elucidate Their Genetic Diversity and Vector Capacities.</title>
        <authorList>
            <consortium name="Tick Genome and Microbiome Consortium (TIGMIC)"/>
            <person name="Jia N."/>
            <person name="Wang J."/>
            <person name="Shi W."/>
            <person name="Du L."/>
            <person name="Sun Y."/>
            <person name="Zhan W."/>
            <person name="Jiang J.F."/>
            <person name="Wang Q."/>
            <person name="Zhang B."/>
            <person name="Ji P."/>
            <person name="Bell-Sakyi L."/>
            <person name="Cui X.M."/>
            <person name="Yuan T.T."/>
            <person name="Jiang B.G."/>
            <person name="Yang W.F."/>
            <person name="Lam T.T."/>
            <person name="Chang Q.C."/>
            <person name="Ding S.J."/>
            <person name="Wang X.J."/>
            <person name="Zhu J.G."/>
            <person name="Ruan X.D."/>
            <person name="Zhao L."/>
            <person name="Wei J.T."/>
            <person name="Ye R.Z."/>
            <person name="Que T.C."/>
            <person name="Du C.H."/>
            <person name="Zhou Y.H."/>
            <person name="Cheng J.X."/>
            <person name="Dai P.F."/>
            <person name="Guo W.B."/>
            <person name="Han X.H."/>
            <person name="Huang E.J."/>
            <person name="Li L.F."/>
            <person name="Wei W."/>
            <person name="Gao Y.C."/>
            <person name="Liu J.Z."/>
            <person name="Shao H.Z."/>
            <person name="Wang X."/>
            <person name="Wang C.C."/>
            <person name="Yang T.C."/>
            <person name="Huo Q.B."/>
            <person name="Li W."/>
            <person name="Chen H.Y."/>
            <person name="Chen S.E."/>
            <person name="Zhou L.G."/>
            <person name="Ni X.B."/>
            <person name="Tian J.H."/>
            <person name="Sheng Y."/>
            <person name="Liu T."/>
            <person name="Pan Y.S."/>
            <person name="Xia L.Y."/>
            <person name="Li J."/>
            <person name="Zhao F."/>
            <person name="Cao W.C."/>
        </authorList>
    </citation>
    <scope>NUCLEOTIDE SEQUENCE [LARGE SCALE GENOMIC DNA]</scope>
    <source>
        <strain evidence="1">Iper-2018</strain>
    </source>
</reference>
<protein>
    <submittedName>
        <fullName evidence="1">Uncharacterized protein</fullName>
    </submittedName>
</protein>
<name>A0AC60PAM9_IXOPE</name>
<evidence type="ECO:0000313" key="1">
    <source>
        <dbReference type="EMBL" id="KAG0416493.1"/>
    </source>
</evidence>
<proteinExistence type="predicted"/>